<dbReference type="InterPro" id="IPR036424">
    <property type="entry name" value="UPP_synth-like_sf"/>
</dbReference>
<dbReference type="SUPFAM" id="SSF64005">
    <property type="entry name" value="Undecaprenyl diphosphate synthase"/>
    <property type="match status" value="1"/>
</dbReference>
<dbReference type="PANTHER" id="PTHR10291">
    <property type="entry name" value="DEHYDRODOLICHYL DIPHOSPHATE SYNTHASE FAMILY MEMBER"/>
    <property type="match status" value="1"/>
</dbReference>
<evidence type="ECO:0000313" key="4">
    <source>
        <dbReference type="Proteomes" id="UP000193560"/>
    </source>
</evidence>
<evidence type="ECO:0000256" key="1">
    <source>
        <dbReference type="ARBA" id="ARBA00005432"/>
    </source>
</evidence>
<dbReference type="STRING" id="90262.A0A1X2ICX1"/>
<dbReference type="InterPro" id="IPR001441">
    <property type="entry name" value="UPP_synth-like"/>
</dbReference>
<dbReference type="GO" id="GO:0005811">
    <property type="term" value="C:lipid droplet"/>
    <property type="evidence" value="ECO:0007669"/>
    <property type="project" value="TreeGrafter"/>
</dbReference>
<keyword evidence="4" id="KW-1185">Reference proteome</keyword>
<comment type="caution">
    <text evidence="3">The sequence shown here is derived from an EMBL/GenBank/DDBJ whole genome shotgun (WGS) entry which is preliminary data.</text>
</comment>
<dbReference type="PANTHER" id="PTHR10291:SF43">
    <property type="entry name" value="DEHYDRODOLICHYL DIPHOSPHATE SYNTHASE COMPLEX SUBUNIT DHDDS"/>
    <property type="match status" value="1"/>
</dbReference>
<dbReference type="EMBL" id="MCGE01000015">
    <property type="protein sequence ID" value="ORZ14149.1"/>
    <property type="molecule type" value="Genomic_DNA"/>
</dbReference>
<comment type="similarity">
    <text evidence="1">Belongs to the UPP synthase family.</text>
</comment>
<feature type="non-terminal residue" evidence="3">
    <location>
        <position position="1"/>
    </location>
</feature>
<dbReference type="GO" id="GO:0016020">
    <property type="term" value="C:membrane"/>
    <property type="evidence" value="ECO:0007669"/>
    <property type="project" value="TreeGrafter"/>
</dbReference>
<dbReference type="GO" id="GO:0045547">
    <property type="term" value="F:ditrans,polycis-polyprenyl diphosphate synthase [(2E,6E)-farnesyl diphosphate specific] activity"/>
    <property type="evidence" value="ECO:0007669"/>
    <property type="project" value="TreeGrafter"/>
</dbReference>
<sequence>WVEQAAIAILKKGTIPKHIGFILDGNSALLGKWVLQRLALVIARLETFGIGKVLGVLEITVYAFSIKNFKRSEDEVHYLMQPFWDTFMVFCDNNQFIKDNDIQVQFFGDLDCLPKDVANLARQLMEQTMGKQKVKEFNVCCPYTSRDGMTTSIKKNVQMIQGKSGVSCESIEQHLFTSTSSPLDYSFTDIRRNSAQ</sequence>
<dbReference type="Proteomes" id="UP000193560">
    <property type="component" value="Unassembled WGS sequence"/>
</dbReference>
<proteinExistence type="inferred from homology"/>
<dbReference type="AlphaFoldDB" id="A0A1X2ICX1"/>
<keyword evidence="2" id="KW-0808">Transferase</keyword>
<organism evidence="3 4">
    <name type="scientific">Absidia repens</name>
    <dbReference type="NCBI Taxonomy" id="90262"/>
    <lineage>
        <taxon>Eukaryota</taxon>
        <taxon>Fungi</taxon>
        <taxon>Fungi incertae sedis</taxon>
        <taxon>Mucoromycota</taxon>
        <taxon>Mucoromycotina</taxon>
        <taxon>Mucoromycetes</taxon>
        <taxon>Mucorales</taxon>
        <taxon>Cunninghamellaceae</taxon>
        <taxon>Absidia</taxon>
    </lineage>
</organism>
<dbReference type="GO" id="GO:1904423">
    <property type="term" value="C:dehydrodolichyl diphosphate synthase complex"/>
    <property type="evidence" value="ECO:0007669"/>
    <property type="project" value="TreeGrafter"/>
</dbReference>
<dbReference type="Gene3D" id="3.40.1180.10">
    <property type="entry name" value="Decaprenyl diphosphate synthase-like"/>
    <property type="match status" value="1"/>
</dbReference>
<evidence type="ECO:0000256" key="2">
    <source>
        <dbReference type="ARBA" id="ARBA00022679"/>
    </source>
</evidence>
<dbReference type="GO" id="GO:0016094">
    <property type="term" value="P:polyprenol biosynthetic process"/>
    <property type="evidence" value="ECO:0007669"/>
    <property type="project" value="TreeGrafter"/>
</dbReference>
<gene>
    <name evidence="3" type="ORF">BCR42DRAFT_466965</name>
</gene>
<name>A0A1X2ICX1_9FUNG</name>
<evidence type="ECO:0000313" key="3">
    <source>
        <dbReference type="EMBL" id="ORZ14149.1"/>
    </source>
</evidence>
<dbReference type="OrthoDB" id="4173905at2759"/>
<protein>
    <submittedName>
        <fullName evidence="3">Decaprenyl diphosphate synthase-like protein</fullName>
    </submittedName>
</protein>
<dbReference type="GO" id="GO:0005783">
    <property type="term" value="C:endoplasmic reticulum"/>
    <property type="evidence" value="ECO:0007669"/>
    <property type="project" value="TreeGrafter"/>
</dbReference>
<reference evidence="3 4" key="1">
    <citation type="submission" date="2016-07" db="EMBL/GenBank/DDBJ databases">
        <title>Pervasive Adenine N6-methylation of Active Genes in Fungi.</title>
        <authorList>
            <consortium name="DOE Joint Genome Institute"/>
            <person name="Mondo S.J."/>
            <person name="Dannebaum R.O."/>
            <person name="Kuo R.C."/>
            <person name="Labutti K."/>
            <person name="Haridas S."/>
            <person name="Kuo A."/>
            <person name="Salamov A."/>
            <person name="Ahrendt S.R."/>
            <person name="Lipzen A."/>
            <person name="Sullivan W."/>
            <person name="Andreopoulos W.B."/>
            <person name="Clum A."/>
            <person name="Lindquist E."/>
            <person name="Daum C."/>
            <person name="Ramamoorthy G.K."/>
            <person name="Gryganskyi A."/>
            <person name="Culley D."/>
            <person name="Magnuson J.K."/>
            <person name="James T.Y."/>
            <person name="O'Malley M.A."/>
            <person name="Stajich J.E."/>
            <person name="Spatafora J.W."/>
            <person name="Visel A."/>
            <person name="Grigoriev I.V."/>
        </authorList>
    </citation>
    <scope>NUCLEOTIDE SEQUENCE [LARGE SCALE GENOMIC DNA]</scope>
    <source>
        <strain evidence="3 4">NRRL 1336</strain>
    </source>
</reference>
<dbReference type="Pfam" id="PF01255">
    <property type="entry name" value="Prenyltransf"/>
    <property type="match status" value="1"/>
</dbReference>
<accession>A0A1X2ICX1</accession>